<dbReference type="AlphaFoldDB" id="A0A5C4T234"/>
<evidence type="ECO:0000259" key="2">
    <source>
        <dbReference type="Pfam" id="PF14498"/>
    </source>
</evidence>
<dbReference type="RefSeq" id="WP_139605354.1">
    <property type="nucleotide sequence ID" value="NZ_VDCQ01000047.1"/>
</dbReference>
<proteinExistence type="predicted"/>
<feature type="region of interest" description="Disordered" evidence="1">
    <location>
        <begin position="779"/>
        <end position="800"/>
    </location>
</feature>
<dbReference type="InterPro" id="IPR054363">
    <property type="entry name" value="GH95_cat"/>
</dbReference>
<dbReference type="Pfam" id="PF22124">
    <property type="entry name" value="Glyco_hydro_95_cat"/>
    <property type="match status" value="1"/>
</dbReference>
<dbReference type="InterPro" id="IPR012341">
    <property type="entry name" value="6hp_glycosidase-like_sf"/>
</dbReference>
<dbReference type="InterPro" id="IPR049053">
    <property type="entry name" value="AFCA-like_C"/>
</dbReference>
<feature type="domain" description="Alpha fucosidase A-like C-terminal" evidence="3">
    <location>
        <begin position="710"/>
        <end position="763"/>
    </location>
</feature>
<dbReference type="Proteomes" id="UP000307943">
    <property type="component" value="Unassembled WGS sequence"/>
</dbReference>
<dbReference type="GO" id="GO:0004560">
    <property type="term" value="F:alpha-L-fucosidase activity"/>
    <property type="evidence" value="ECO:0007669"/>
    <property type="project" value="InterPro"/>
</dbReference>
<dbReference type="InterPro" id="IPR016518">
    <property type="entry name" value="Alpha-L-fucosidase"/>
</dbReference>
<evidence type="ECO:0000313" key="5">
    <source>
        <dbReference type="EMBL" id="TNJ63168.1"/>
    </source>
</evidence>
<dbReference type="InterPro" id="IPR027414">
    <property type="entry name" value="GH95_N_dom"/>
</dbReference>
<dbReference type="PIRSF" id="PIRSF007663">
    <property type="entry name" value="UCP007663"/>
    <property type="match status" value="1"/>
</dbReference>
<dbReference type="SUPFAM" id="SSF48208">
    <property type="entry name" value="Six-hairpin glycosidases"/>
    <property type="match status" value="1"/>
</dbReference>
<evidence type="ECO:0000259" key="3">
    <source>
        <dbReference type="Pfam" id="PF21307"/>
    </source>
</evidence>
<dbReference type="OrthoDB" id="9802600at2"/>
<accession>A0A5C4T234</accession>
<gene>
    <name evidence="5" type="ORF">FE784_26920</name>
</gene>
<keyword evidence="5" id="KW-0378">Hydrolase</keyword>
<dbReference type="PANTHER" id="PTHR31084:SF0">
    <property type="entry name" value="ALPHA-L-FUCOSIDASE 2"/>
    <property type="match status" value="1"/>
</dbReference>
<name>A0A5C4T234_9BACL</name>
<dbReference type="GO" id="GO:0005975">
    <property type="term" value="P:carbohydrate metabolic process"/>
    <property type="evidence" value="ECO:0007669"/>
    <property type="project" value="InterPro"/>
</dbReference>
<dbReference type="InterPro" id="IPR008928">
    <property type="entry name" value="6-hairpin_glycosidase_sf"/>
</dbReference>
<evidence type="ECO:0000313" key="6">
    <source>
        <dbReference type="Proteomes" id="UP000307943"/>
    </source>
</evidence>
<sequence length="837" mass="92912">MNASRFARQPGRNRLVMRRPSSWWGSLWREALPSGNGIVGAAVYGGVRAETVLINHSELWHGGVKGQLPDVSPLLPDIRAQMRDGNYAAAKTALTEALAERRYESKREVPLPLGDIKVTMTAGDAFRRYRRSLDMETGEVSVCWESAAASYERVLFVSRRDDMVVYELRAGGGTIEAEIGLMPHDKADSSPSIPSYVESTAETIAGDGYLFYAAKNEDGRDFGAVLRVIPDGGRVVFSDGKAIVSGAERALLLLKTFVRGERAKEWPSLAETLGAVAFSYDELLERHTALHRPLFLSARIRLGPEQEGKSNEELLLEAYEGEGLPPGLAEKMWAFGRYLFISATRPDGMPFPLYGLWGGEYRLMWSHFMANENIQMMYWHASVGGLSELVPALFRYYEGMMDVFRDNARKLYGCRGIFIPAGTTPNVGTPFQTVPVILYWTGAAGWLAQHVYEYALFTGDRSFLKERALPFMREAALFYQDFLEVGEDGYYRSYPSVSPENTPANFYPSGPKPLAHPMPSAINATLDFAIARELLTNLVEGSRTAGVYEEERGEWERMLRRIPPYQINGDGAVKEWMHPDFEDNYRHRHISHSYPVFPGREITRQSDPALFAAFGTAIEKRLVIGIADQTAWSLAHLANLYARMEDGERALECLELMSRSCVLGNLYTVHNDWRGMGVTLSDRKAPVQLDGNMGWVSAVQEMLLYVSPKLVKLLPALPADWKQGSVNGLRFCAGTVAMDWDVGQGRFEAALHAEREAGISVKAPPLFGECRWRLERADGEQAEGDAGGPAGETSDTLPDVQLRAGDTLRITFDRSRLARELAGQAAASGNGLEPSTK</sequence>
<protein>
    <submittedName>
        <fullName evidence="5">Glycoside hydrolase family 95 protein</fullName>
    </submittedName>
</protein>
<reference evidence="5 6" key="1">
    <citation type="submission" date="2019-05" db="EMBL/GenBank/DDBJ databases">
        <title>We sequenced the genome of Paenibacillus hemerocallicola KCTC 33185 for further insight into its adaptation and study the phylogeny of Paenibacillus.</title>
        <authorList>
            <person name="Narsing Rao M.P."/>
        </authorList>
    </citation>
    <scope>NUCLEOTIDE SEQUENCE [LARGE SCALE GENOMIC DNA]</scope>
    <source>
        <strain evidence="5 6">KCTC 33185</strain>
    </source>
</reference>
<dbReference type="Gene3D" id="1.50.10.10">
    <property type="match status" value="1"/>
</dbReference>
<comment type="caution">
    <text evidence="5">The sequence shown here is derived from an EMBL/GenBank/DDBJ whole genome shotgun (WGS) entry which is preliminary data.</text>
</comment>
<organism evidence="5 6">
    <name type="scientific">Paenibacillus hemerocallicola</name>
    <dbReference type="NCBI Taxonomy" id="1172614"/>
    <lineage>
        <taxon>Bacteria</taxon>
        <taxon>Bacillati</taxon>
        <taxon>Bacillota</taxon>
        <taxon>Bacilli</taxon>
        <taxon>Bacillales</taxon>
        <taxon>Paenibacillaceae</taxon>
        <taxon>Paenibacillus</taxon>
    </lineage>
</organism>
<keyword evidence="6" id="KW-1185">Reference proteome</keyword>
<feature type="domain" description="Glycosyl hydrolase family 95 N-terminal" evidence="2">
    <location>
        <begin position="19"/>
        <end position="254"/>
    </location>
</feature>
<dbReference type="PANTHER" id="PTHR31084">
    <property type="entry name" value="ALPHA-L-FUCOSIDASE 2"/>
    <property type="match status" value="1"/>
</dbReference>
<dbReference type="Pfam" id="PF21307">
    <property type="entry name" value="Glyco_hydro_95_C"/>
    <property type="match status" value="1"/>
</dbReference>
<feature type="domain" description="Glycosyl hydrolase family 95 catalytic" evidence="4">
    <location>
        <begin position="279"/>
        <end position="703"/>
    </location>
</feature>
<dbReference type="Pfam" id="PF14498">
    <property type="entry name" value="Glyco_hyd_65N_2"/>
    <property type="match status" value="1"/>
</dbReference>
<evidence type="ECO:0000256" key="1">
    <source>
        <dbReference type="SAM" id="MobiDB-lite"/>
    </source>
</evidence>
<evidence type="ECO:0000259" key="4">
    <source>
        <dbReference type="Pfam" id="PF22124"/>
    </source>
</evidence>
<dbReference type="EMBL" id="VDCQ01000047">
    <property type="protein sequence ID" value="TNJ63168.1"/>
    <property type="molecule type" value="Genomic_DNA"/>
</dbReference>